<dbReference type="InterPro" id="IPR051534">
    <property type="entry name" value="CBASS_pafABC_assoc_protein"/>
</dbReference>
<sequence length="247" mass="28012">MCVTAIIWQHNNLIKVGPLSRTDRLFELIQILRRHRYPVSGAILAAELGISLRTLYRDIATLQTQGASIDGEPGLGYVLHPGFMLPPLMFSEEEIEALVLGSRWVAKRTDSQLSSAAKNALAKIAAVLPDDLRHQLDASGLLIGPANTIAAGDEELATIRTVIRGERKLLISYKDNNENLSERIIWPFALGFFEQVRIVVAWCELRQEFRHFRTDRIIKLSRLDIRYPARRQALLKKWRELQGIPVQ</sequence>
<dbReference type="Proteomes" id="UP000054639">
    <property type="component" value="Unassembled WGS sequence"/>
</dbReference>
<dbReference type="Proteomes" id="UP000254230">
    <property type="component" value="Unassembled WGS sequence"/>
</dbReference>
<protein>
    <submittedName>
        <fullName evidence="4">Transcription regulator protein, DeoR family</fullName>
    </submittedName>
</protein>
<dbReference type="Pfam" id="PF13280">
    <property type="entry name" value="WYL"/>
    <property type="match status" value="1"/>
</dbReference>
<dbReference type="EMBL" id="LNYR01000031">
    <property type="protein sequence ID" value="KTD47859.1"/>
    <property type="molecule type" value="Genomic_DNA"/>
</dbReference>
<dbReference type="SUPFAM" id="SSF46785">
    <property type="entry name" value="Winged helix' DNA-binding domain"/>
    <property type="match status" value="1"/>
</dbReference>
<dbReference type="InterPro" id="IPR036388">
    <property type="entry name" value="WH-like_DNA-bd_sf"/>
</dbReference>
<dbReference type="Pfam" id="PF08279">
    <property type="entry name" value="HTH_11"/>
    <property type="match status" value="1"/>
</dbReference>
<keyword evidence="5" id="KW-1185">Reference proteome</keyword>
<gene>
    <name evidence="4" type="primary">niaR_1</name>
    <name evidence="3" type="ORF">Lqua_2253</name>
    <name evidence="4" type="ORF">NCTC12376_00549</name>
</gene>
<reference evidence="4 6" key="2">
    <citation type="submission" date="2018-06" db="EMBL/GenBank/DDBJ databases">
        <authorList>
            <consortium name="Pathogen Informatics"/>
            <person name="Doyle S."/>
        </authorList>
    </citation>
    <scope>NUCLEOTIDE SEQUENCE [LARGE SCALE GENOMIC DNA]</scope>
    <source>
        <strain evidence="4 6">NCTC12376</strain>
    </source>
</reference>
<dbReference type="PANTHER" id="PTHR34580:SF3">
    <property type="entry name" value="PROTEIN PAFB"/>
    <property type="match status" value="1"/>
</dbReference>
<dbReference type="InterPro" id="IPR026881">
    <property type="entry name" value="WYL_dom"/>
</dbReference>
<feature type="domain" description="Helix-turn-helix type 11" evidence="1">
    <location>
        <begin position="24"/>
        <end position="77"/>
    </location>
</feature>
<dbReference type="PROSITE" id="PS52050">
    <property type="entry name" value="WYL"/>
    <property type="match status" value="1"/>
</dbReference>
<evidence type="ECO:0000259" key="1">
    <source>
        <dbReference type="Pfam" id="PF08279"/>
    </source>
</evidence>
<name>A0A378KTD2_9GAMM</name>
<evidence type="ECO:0000313" key="3">
    <source>
        <dbReference type="EMBL" id="KTD47859.1"/>
    </source>
</evidence>
<feature type="domain" description="WYL" evidence="2">
    <location>
        <begin position="156"/>
        <end position="219"/>
    </location>
</feature>
<reference evidence="3 5" key="1">
    <citation type="submission" date="2015-11" db="EMBL/GenBank/DDBJ databases">
        <title>Genomic analysis of 38 Legionella species identifies large and diverse effector repertoires.</title>
        <authorList>
            <person name="Burstein D."/>
            <person name="Amaro F."/>
            <person name="Zusman T."/>
            <person name="Lifshitz Z."/>
            <person name="Cohen O."/>
            <person name="Gilbert J.A."/>
            <person name="Pupko T."/>
            <person name="Shuman H.A."/>
            <person name="Segal G."/>
        </authorList>
    </citation>
    <scope>NUCLEOTIDE SEQUENCE [LARGE SCALE GENOMIC DNA]</scope>
    <source>
        <strain evidence="3 5">ATCC 49507</strain>
    </source>
</reference>
<dbReference type="InterPro" id="IPR036390">
    <property type="entry name" value="WH_DNA-bd_sf"/>
</dbReference>
<dbReference type="InterPro" id="IPR013196">
    <property type="entry name" value="HTH_11"/>
</dbReference>
<organism evidence="4 6">
    <name type="scientific">Legionella quateirensis</name>
    <dbReference type="NCBI Taxonomy" id="45072"/>
    <lineage>
        <taxon>Bacteria</taxon>
        <taxon>Pseudomonadati</taxon>
        <taxon>Pseudomonadota</taxon>
        <taxon>Gammaproteobacteria</taxon>
        <taxon>Legionellales</taxon>
        <taxon>Legionellaceae</taxon>
        <taxon>Legionella</taxon>
    </lineage>
</organism>
<dbReference type="PANTHER" id="PTHR34580">
    <property type="match status" value="1"/>
</dbReference>
<evidence type="ECO:0000313" key="6">
    <source>
        <dbReference type="Proteomes" id="UP000254230"/>
    </source>
</evidence>
<dbReference type="EMBL" id="UGOW01000001">
    <property type="protein sequence ID" value="STY16757.1"/>
    <property type="molecule type" value="Genomic_DNA"/>
</dbReference>
<evidence type="ECO:0000259" key="2">
    <source>
        <dbReference type="Pfam" id="PF13280"/>
    </source>
</evidence>
<dbReference type="Gene3D" id="1.10.10.10">
    <property type="entry name" value="Winged helix-like DNA-binding domain superfamily/Winged helix DNA-binding domain"/>
    <property type="match status" value="1"/>
</dbReference>
<evidence type="ECO:0000313" key="4">
    <source>
        <dbReference type="EMBL" id="STY16757.1"/>
    </source>
</evidence>
<dbReference type="STRING" id="45072.Lqua_2253"/>
<proteinExistence type="predicted"/>
<dbReference type="AlphaFoldDB" id="A0A378KTD2"/>
<evidence type="ECO:0000313" key="5">
    <source>
        <dbReference type="Proteomes" id="UP000054639"/>
    </source>
</evidence>
<accession>A0A378KTD2</accession>